<evidence type="ECO:0000313" key="1">
    <source>
        <dbReference type="EMBL" id="MCD2193181.1"/>
    </source>
</evidence>
<dbReference type="Pfam" id="PF04134">
    <property type="entry name" value="DCC1-like"/>
    <property type="match status" value="1"/>
</dbReference>
<protein>
    <submittedName>
        <fullName evidence="1">DUF393 domain-containing protein</fullName>
    </submittedName>
</protein>
<sequence>MADRVLVFDGDCGFCTRSVGWVRAMDRRGRIEVRPYQEPGVPESIGTDAATCADAVQWRGPDGARLAGAAAVNAVLDTVTGTGIPSGLYRVTAALQERVYRWVADHRGRFPGMTPYCESHPGSCRSS</sequence>
<keyword evidence="2" id="KW-1185">Reference proteome</keyword>
<organism evidence="1 2">
    <name type="scientific">Actinomycetospora endophytica</name>
    <dbReference type="NCBI Taxonomy" id="2291215"/>
    <lineage>
        <taxon>Bacteria</taxon>
        <taxon>Bacillati</taxon>
        <taxon>Actinomycetota</taxon>
        <taxon>Actinomycetes</taxon>
        <taxon>Pseudonocardiales</taxon>
        <taxon>Pseudonocardiaceae</taxon>
        <taxon>Actinomycetospora</taxon>
    </lineage>
</organism>
<gene>
    <name evidence="1" type="ORF">LQ327_07250</name>
</gene>
<dbReference type="EMBL" id="JAJNDB010000001">
    <property type="protein sequence ID" value="MCD2193181.1"/>
    <property type="molecule type" value="Genomic_DNA"/>
</dbReference>
<dbReference type="Proteomes" id="UP001199469">
    <property type="component" value="Unassembled WGS sequence"/>
</dbReference>
<comment type="caution">
    <text evidence="1">The sequence shown here is derived from an EMBL/GenBank/DDBJ whole genome shotgun (WGS) entry which is preliminary data.</text>
</comment>
<evidence type="ECO:0000313" key="2">
    <source>
        <dbReference type="Proteomes" id="UP001199469"/>
    </source>
</evidence>
<name>A0ABS8P6Y9_9PSEU</name>
<reference evidence="1 2" key="1">
    <citation type="submission" date="2021-11" db="EMBL/GenBank/DDBJ databases">
        <title>Draft genome sequence of Actinomycetospora sp. SF1 isolated from the rhizosphere soil.</title>
        <authorList>
            <person name="Duangmal K."/>
            <person name="Chantavorakit T."/>
        </authorList>
    </citation>
    <scope>NUCLEOTIDE SEQUENCE [LARGE SCALE GENOMIC DNA]</scope>
    <source>
        <strain evidence="1 2">TBRC 5722</strain>
    </source>
</reference>
<accession>A0ABS8P6Y9</accession>
<dbReference type="InterPro" id="IPR007263">
    <property type="entry name" value="DCC1-like"/>
</dbReference>
<dbReference type="RefSeq" id="WP_230730928.1">
    <property type="nucleotide sequence ID" value="NZ_JAJNDB010000001.1"/>
</dbReference>
<proteinExistence type="predicted"/>